<dbReference type="Pfam" id="PF13181">
    <property type="entry name" value="TPR_8"/>
    <property type="match status" value="1"/>
</dbReference>
<feature type="region of interest" description="Disordered" evidence="9">
    <location>
        <begin position="1"/>
        <end position="20"/>
    </location>
</feature>
<evidence type="ECO:0000256" key="3">
    <source>
        <dbReference type="ARBA" id="ARBA00022536"/>
    </source>
</evidence>
<dbReference type="InterPro" id="IPR051476">
    <property type="entry name" value="Bac_ResReg_Asp_Phosphatase"/>
</dbReference>
<dbReference type="GO" id="GO:0005737">
    <property type="term" value="C:cytoplasm"/>
    <property type="evidence" value="ECO:0007669"/>
    <property type="project" value="UniProtKB-SubCell"/>
</dbReference>
<keyword evidence="15" id="KW-1185">Reference proteome</keyword>
<dbReference type="SMART" id="SM00028">
    <property type="entry name" value="TPR"/>
    <property type="match status" value="6"/>
</dbReference>
<evidence type="ECO:0000256" key="5">
    <source>
        <dbReference type="ARBA" id="ARBA00022803"/>
    </source>
</evidence>
<dbReference type="SUPFAM" id="SSF52025">
    <property type="entry name" value="PA domain"/>
    <property type="match status" value="1"/>
</dbReference>
<evidence type="ECO:0000256" key="1">
    <source>
        <dbReference type="ARBA" id="ARBA00004496"/>
    </source>
</evidence>
<keyword evidence="3" id="KW-0245">EGF-like domain</keyword>
<dbReference type="EMBL" id="CAMXCT020001586">
    <property type="protein sequence ID" value="CAL1144759.1"/>
    <property type="molecule type" value="Genomic_DNA"/>
</dbReference>
<dbReference type="Proteomes" id="UP001152797">
    <property type="component" value="Unassembled WGS sequence"/>
</dbReference>
<dbReference type="InterPro" id="IPR019734">
    <property type="entry name" value="TPR_rpt"/>
</dbReference>
<keyword evidence="4" id="KW-0677">Repeat</keyword>
<dbReference type="AlphaFoldDB" id="A0A9P1FVR7"/>
<reference evidence="13" key="1">
    <citation type="submission" date="2022-10" db="EMBL/GenBank/DDBJ databases">
        <authorList>
            <person name="Chen Y."/>
            <person name="Dougan E. K."/>
            <person name="Chan C."/>
            <person name="Rhodes N."/>
            <person name="Thang M."/>
        </authorList>
    </citation>
    <scope>NUCLEOTIDE SEQUENCE</scope>
</reference>
<dbReference type="GO" id="GO:0003341">
    <property type="term" value="P:cilium movement"/>
    <property type="evidence" value="ECO:0007669"/>
    <property type="project" value="TreeGrafter"/>
</dbReference>
<dbReference type="PANTHER" id="PTHR46630">
    <property type="entry name" value="TETRATRICOPEPTIDE REPEAT PROTEIN 29"/>
    <property type="match status" value="1"/>
</dbReference>
<protein>
    <recommendedName>
        <fullName evidence="7">Tetratricopeptide repeat protein 29</fullName>
    </recommendedName>
</protein>
<proteinExistence type="predicted"/>
<evidence type="ECO:0000259" key="12">
    <source>
        <dbReference type="Pfam" id="PF25011"/>
    </source>
</evidence>
<reference evidence="14 15" key="2">
    <citation type="submission" date="2024-05" db="EMBL/GenBank/DDBJ databases">
        <authorList>
            <person name="Chen Y."/>
            <person name="Shah S."/>
            <person name="Dougan E. K."/>
            <person name="Thang M."/>
            <person name="Chan C."/>
        </authorList>
    </citation>
    <scope>NUCLEOTIDE SEQUENCE [LARGE SCALE GENOMIC DNA]</scope>
</reference>
<feature type="transmembrane region" description="Helical" evidence="10">
    <location>
        <begin position="753"/>
        <end position="771"/>
    </location>
</feature>
<keyword evidence="10" id="KW-1133">Transmembrane helix</keyword>
<dbReference type="GO" id="GO:0005929">
    <property type="term" value="C:cilium"/>
    <property type="evidence" value="ECO:0007669"/>
    <property type="project" value="TreeGrafter"/>
</dbReference>
<dbReference type="Gene3D" id="3.50.30.30">
    <property type="match status" value="1"/>
</dbReference>
<keyword evidence="14" id="KW-0675">Receptor</keyword>
<evidence type="ECO:0000256" key="10">
    <source>
        <dbReference type="SAM" id="Phobius"/>
    </source>
</evidence>
<evidence type="ECO:0000256" key="2">
    <source>
        <dbReference type="ARBA" id="ARBA00022490"/>
    </source>
</evidence>
<organism evidence="13">
    <name type="scientific">Cladocopium goreaui</name>
    <dbReference type="NCBI Taxonomy" id="2562237"/>
    <lineage>
        <taxon>Eukaryota</taxon>
        <taxon>Sar</taxon>
        <taxon>Alveolata</taxon>
        <taxon>Dinophyceae</taxon>
        <taxon>Suessiales</taxon>
        <taxon>Symbiodiniaceae</taxon>
        <taxon>Cladocopium</taxon>
    </lineage>
</organism>
<dbReference type="EMBL" id="CAMXCT030001586">
    <property type="protein sequence ID" value="CAL4778696.1"/>
    <property type="molecule type" value="Genomic_DNA"/>
</dbReference>
<evidence type="ECO:0000256" key="8">
    <source>
        <dbReference type="PROSITE-ProRule" id="PRU00339"/>
    </source>
</evidence>
<feature type="domain" description="Vacuolar sorting receptor thioredoxin-like" evidence="12">
    <location>
        <begin position="534"/>
        <end position="723"/>
    </location>
</feature>
<dbReference type="PANTHER" id="PTHR46630:SF1">
    <property type="entry name" value="TETRATRICOPEPTIDE REPEAT PROTEIN 29"/>
    <property type="match status" value="1"/>
</dbReference>
<dbReference type="InterPro" id="IPR011990">
    <property type="entry name" value="TPR-like_helical_dom_sf"/>
</dbReference>
<evidence type="ECO:0000256" key="9">
    <source>
        <dbReference type="SAM" id="MobiDB-lite"/>
    </source>
</evidence>
<dbReference type="InterPro" id="IPR056858">
    <property type="entry name" value="VSR_TRX"/>
</dbReference>
<comment type="caution">
    <text evidence="13">The sequence shown here is derived from an EMBL/GenBank/DDBJ whole genome shotgun (WGS) entry which is preliminary data.</text>
</comment>
<feature type="domain" description="PA" evidence="11">
    <location>
        <begin position="408"/>
        <end position="507"/>
    </location>
</feature>
<dbReference type="InterPro" id="IPR046450">
    <property type="entry name" value="PA_dom_sf"/>
</dbReference>
<gene>
    <name evidence="13" type="ORF">C1SCF055_LOCUS18300</name>
</gene>
<feature type="repeat" description="TPR" evidence="8">
    <location>
        <begin position="168"/>
        <end position="201"/>
    </location>
</feature>
<evidence type="ECO:0000256" key="7">
    <source>
        <dbReference type="ARBA" id="ARBA00040665"/>
    </source>
</evidence>
<keyword evidence="5 8" id="KW-0802">TPR repeat</keyword>
<evidence type="ECO:0000313" key="15">
    <source>
        <dbReference type="Proteomes" id="UP001152797"/>
    </source>
</evidence>
<dbReference type="EMBL" id="CAMXCT010001586">
    <property type="protein sequence ID" value="CAI3991384.1"/>
    <property type="molecule type" value="Genomic_DNA"/>
</dbReference>
<dbReference type="SUPFAM" id="SSF48452">
    <property type="entry name" value="TPR-like"/>
    <property type="match status" value="2"/>
</dbReference>
<dbReference type="PROSITE" id="PS50005">
    <property type="entry name" value="TPR"/>
    <property type="match status" value="1"/>
</dbReference>
<name>A0A9P1FVR7_9DINO</name>
<keyword evidence="2" id="KW-0963">Cytoplasm</keyword>
<comment type="subcellular location">
    <subcellularLocation>
        <location evidence="1">Cytoplasm</location>
    </subcellularLocation>
</comment>
<evidence type="ECO:0000259" key="11">
    <source>
        <dbReference type="Pfam" id="PF02225"/>
    </source>
</evidence>
<accession>A0A9P1FVR7</accession>
<dbReference type="Gene3D" id="1.25.40.10">
    <property type="entry name" value="Tetratricopeptide repeat domain"/>
    <property type="match status" value="1"/>
</dbReference>
<evidence type="ECO:0000313" key="13">
    <source>
        <dbReference type="EMBL" id="CAI3991384.1"/>
    </source>
</evidence>
<dbReference type="Pfam" id="PF13424">
    <property type="entry name" value="TPR_12"/>
    <property type="match status" value="1"/>
</dbReference>
<sequence>MAEEAAASLEKPLEEANPEEAVEALQVAEEVVADPNSQKPEIKDDRLIKVKGLDKQQLCIDLLMVGCVQSYVDFFYITHRKAAPKEGAPASEDEVKDVVIPEETLIFLKETLEQAESARRLRSYLQCYESYNSLAEFFEKVPDLKSAMYFYQRCADVAAEVDAWESIAKANLNLGSCEEQGGNWQSAMQYHEKALEIATSADSLPLQIKAASRLTTVCQVLAEQCEKDGHDAEAVQLYERCLSSAQLSKDAALEGSACHKLGLSKHKTGNYEQAVELQKQYLDICRIQDDRVGESAARAALAQAYEATGDTQEAIKQLENLLSVASEAGELKAQAGACLNLGILYNSRGNHEKSVELLEQHFDLARQEMHSCKFWRQRRWRESTTATFGAPYYGERVVGQLIFAESNGKEYCEHGDYTFPKIQTLPATLEGPKEAVKVLLVRRGRCTFVTKVRIAQDKGANAVIVVDRKTSSLTSEDIQKTVMANDGWGDSIKIPSILVSRFDGEKLIESSRQQTVMVELAWDIPRGEVVTMDFWMSSGSREAARFLEKFKAHAVALRHHLQFSPHYHIFTMEAGTADSRLCISEGEERFCAPDPDGDGSVTGGDVANEDVRQLCIWNTAARKNHPNGASYSGLFWQYIVDFNQRCHFKGSDPSHRFGEQCSQRVMGDLSIDKAAVQECTQRSRVKLLREQLKNVAWSSLALRLNGWRYSGPLDPQTVMKAVCGGYTSQPSECNSSPGLPTFLVTASVPFAEMLAALFFLVSVLIGAFFFYKRHLASSVRRVLREEVMLEVQSQMADYVVMEDGHRPNQRVLSF</sequence>
<keyword evidence="6" id="KW-0106">Calcium</keyword>
<keyword evidence="10" id="KW-0472">Membrane</keyword>
<evidence type="ECO:0000313" key="14">
    <source>
        <dbReference type="EMBL" id="CAL4778696.1"/>
    </source>
</evidence>
<evidence type="ECO:0000256" key="4">
    <source>
        <dbReference type="ARBA" id="ARBA00022737"/>
    </source>
</evidence>
<dbReference type="Pfam" id="PF02225">
    <property type="entry name" value="PA"/>
    <property type="match status" value="1"/>
</dbReference>
<dbReference type="OrthoDB" id="626167at2759"/>
<keyword evidence="10" id="KW-0812">Transmembrane</keyword>
<dbReference type="InterPro" id="IPR003137">
    <property type="entry name" value="PA_domain"/>
</dbReference>
<evidence type="ECO:0000256" key="6">
    <source>
        <dbReference type="ARBA" id="ARBA00022837"/>
    </source>
</evidence>
<dbReference type="Pfam" id="PF25011">
    <property type="entry name" value="VSR_TRX"/>
    <property type="match status" value="1"/>
</dbReference>